<reference evidence="2 3" key="1">
    <citation type="journal article" date="2015" name="Genome Announc.">
        <title>Complete Genome Sequence of Pseudoxanthomonas suwonensis Strain J1, a Cellulose-Degrading Bacterium Isolated from Leaf- and Wood-Enriched Soil.</title>
        <authorList>
            <person name="Hou L."/>
            <person name="Jiang J."/>
            <person name="Xu Z."/>
            <person name="Zhou Y."/>
            <person name="Leung F.C."/>
        </authorList>
    </citation>
    <scope>NUCLEOTIDE SEQUENCE [LARGE SCALE GENOMIC DNA]</scope>
    <source>
        <strain evidence="2 3">J1</strain>
    </source>
</reference>
<proteinExistence type="predicted"/>
<name>A0A0E3Z0N5_9GAMM</name>
<sequence length="109" mass="11736">MFARIAVVAAALAVIPSTFAKEPGIADFARETGFKERHVRMVVGAPAAFAEYRTSYKRVVREMKAALGPEGYRHLVDGNLTAAIEIQRAHAADAAIAANSREGQRQPEG</sequence>
<accession>A0A0E3Z0N5</accession>
<evidence type="ECO:0000256" key="1">
    <source>
        <dbReference type="SAM" id="SignalP"/>
    </source>
</evidence>
<protein>
    <recommendedName>
        <fullName evidence="4">Secreted protein</fullName>
    </recommendedName>
</protein>
<evidence type="ECO:0008006" key="4">
    <source>
        <dbReference type="Google" id="ProtNLM"/>
    </source>
</evidence>
<keyword evidence="1" id="KW-0732">Signal</keyword>
<dbReference type="AlphaFoldDB" id="A0A0E3Z0N5"/>
<dbReference type="RefSeq" id="WP_052630860.1">
    <property type="nucleotide sequence ID" value="NZ_CP011144.1"/>
</dbReference>
<dbReference type="KEGG" id="psuw:WQ53_04605"/>
<evidence type="ECO:0000313" key="3">
    <source>
        <dbReference type="Proteomes" id="UP000033067"/>
    </source>
</evidence>
<organism evidence="2 3">
    <name type="scientific">Pseudoxanthomonas suwonensis</name>
    <dbReference type="NCBI Taxonomy" id="314722"/>
    <lineage>
        <taxon>Bacteria</taxon>
        <taxon>Pseudomonadati</taxon>
        <taxon>Pseudomonadota</taxon>
        <taxon>Gammaproteobacteria</taxon>
        <taxon>Lysobacterales</taxon>
        <taxon>Lysobacteraceae</taxon>
        <taxon>Pseudoxanthomonas</taxon>
    </lineage>
</organism>
<evidence type="ECO:0000313" key="2">
    <source>
        <dbReference type="EMBL" id="AKC86163.1"/>
    </source>
</evidence>
<keyword evidence="3" id="KW-1185">Reference proteome</keyword>
<dbReference type="OrthoDB" id="5988399at2"/>
<feature type="signal peptide" evidence="1">
    <location>
        <begin position="1"/>
        <end position="20"/>
    </location>
</feature>
<dbReference type="Proteomes" id="UP000033067">
    <property type="component" value="Chromosome"/>
</dbReference>
<feature type="chain" id="PRO_5002416157" description="Secreted protein" evidence="1">
    <location>
        <begin position="21"/>
        <end position="109"/>
    </location>
</feature>
<gene>
    <name evidence="2" type="ORF">WQ53_04605</name>
</gene>
<dbReference type="PATRIC" id="fig|314722.6.peg.968"/>
<dbReference type="EMBL" id="CP011144">
    <property type="protein sequence ID" value="AKC86163.1"/>
    <property type="molecule type" value="Genomic_DNA"/>
</dbReference>